<comment type="caution">
    <text evidence="2">The sequence shown here is derived from an EMBL/GenBank/DDBJ whole genome shotgun (WGS) entry which is preliminary data.</text>
</comment>
<keyword evidence="1" id="KW-0812">Transmembrane</keyword>
<gene>
    <name evidence="2" type="ORF">Xentx_03440</name>
</gene>
<evidence type="ECO:0000313" key="2">
    <source>
        <dbReference type="EMBL" id="OKP01267.1"/>
    </source>
</evidence>
<proteinExistence type="predicted"/>
<sequence length="157" mass="17754">MIICVLLAYMALSHVRYSNVTDAISVLQNISAVVFAIGGVWIGYLYPNAIAGLMKSEKVDFFASENDAKRVEGMVFIIIVSALVLVGITLFYLMVILLKGSEFYRENYLSIKLLGLSFVLYLIFTQILCIFLVILKNISFINRLHKFLNEKELDSKL</sequence>
<protein>
    <submittedName>
        <fullName evidence="2">Uncharacterized protein</fullName>
    </submittedName>
</protein>
<keyword evidence="1" id="KW-1133">Transmembrane helix</keyword>
<accession>A0A1Q5TM09</accession>
<reference evidence="2 3" key="1">
    <citation type="submission" date="2016-09" db="EMBL/GenBank/DDBJ databases">
        <title>Xenorhabdus thuongxuanensis sp. nov. and Xenorhabdus eapokensis sp. nov., isolated from Steinernema species.</title>
        <authorList>
            <person name="Kaempfer P."/>
            <person name="Tobias N.J."/>
            <person name="Phan Ke L."/>
            <person name="Bode H.B."/>
            <person name="Glaeser S.P."/>
        </authorList>
    </citation>
    <scope>NUCLEOTIDE SEQUENCE [LARGE SCALE GENOMIC DNA]</scope>
    <source>
        <strain evidence="2 3">30TX1</strain>
    </source>
</reference>
<feature type="transmembrane region" description="Helical" evidence="1">
    <location>
        <begin position="118"/>
        <end position="138"/>
    </location>
</feature>
<dbReference type="AlphaFoldDB" id="A0A1Q5TM09"/>
<keyword evidence="1" id="KW-0472">Membrane</keyword>
<name>A0A1Q5TM09_9GAMM</name>
<evidence type="ECO:0000256" key="1">
    <source>
        <dbReference type="SAM" id="Phobius"/>
    </source>
</evidence>
<feature type="transmembrane region" description="Helical" evidence="1">
    <location>
        <begin position="75"/>
        <end position="98"/>
    </location>
</feature>
<dbReference type="EMBL" id="MKGR01000042">
    <property type="protein sequence ID" value="OKP01267.1"/>
    <property type="molecule type" value="Genomic_DNA"/>
</dbReference>
<evidence type="ECO:0000313" key="3">
    <source>
        <dbReference type="Proteomes" id="UP000186277"/>
    </source>
</evidence>
<organism evidence="2 3">
    <name type="scientific">Xenorhabdus thuongxuanensis</name>
    <dbReference type="NCBI Taxonomy" id="1873484"/>
    <lineage>
        <taxon>Bacteria</taxon>
        <taxon>Pseudomonadati</taxon>
        <taxon>Pseudomonadota</taxon>
        <taxon>Gammaproteobacteria</taxon>
        <taxon>Enterobacterales</taxon>
        <taxon>Morganellaceae</taxon>
        <taxon>Xenorhabdus</taxon>
    </lineage>
</organism>
<keyword evidence="3" id="KW-1185">Reference proteome</keyword>
<feature type="transmembrane region" description="Helical" evidence="1">
    <location>
        <begin position="33"/>
        <end position="54"/>
    </location>
</feature>
<dbReference type="Proteomes" id="UP000186277">
    <property type="component" value="Unassembled WGS sequence"/>
</dbReference>